<protein>
    <submittedName>
        <fullName evidence="1">Uncharacterized protein</fullName>
    </submittedName>
</protein>
<evidence type="ECO:0000313" key="1">
    <source>
        <dbReference type="EMBL" id="CAL1578265.1"/>
    </source>
</evidence>
<proteinExistence type="predicted"/>
<dbReference type="Proteomes" id="UP001497482">
    <property type="component" value="Chromosome 13"/>
</dbReference>
<dbReference type="EMBL" id="OZ035835">
    <property type="protein sequence ID" value="CAL1578265.1"/>
    <property type="molecule type" value="Genomic_DNA"/>
</dbReference>
<keyword evidence="2" id="KW-1185">Reference proteome</keyword>
<organism evidence="1 2">
    <name type="scientific">Knipowitschia caucasica</name>
    <name type="common">Caucasian dwarf goby</name>
    <name type="synonym">Pomatoschistus caucasicus</name>
    <dbReference type="NCBI Taxonomy" id="637954"/>
    <lineage>
        <taxon>Eukaryota</taxon>
        <taxon>Metazoa</taxon>
        <taxon>Chordata</taxon>
        <taxon>Craniata</taxon>
        <taxon>Vertebrata</taxon>
        <taxon>Euteleostomi</taxon>
        <taxon>Actinopterygii</taxon>
        <taxon>Neopterygii</taxon>
        <taxon>Teleostei</taxon>
        <taxon>Neoteleostei</taxon>
        <taxon>Acanthomorphata</taxon>
        <taxon>Gobiaria</taxon>
        <taxon>Gobiiformes</taxon>
        <taxon>Gobioidei</taxon>
        <taxon>Gobiidae</taxon>
        <taxon>Gobiinae</taxon>
        <taxon>Knipowitschia</taxon>
    </lineage>
</organism>
<evidence type="ECO:0000313" key="2">
    <source>
        <dbReference type="Proteomes" id="UP001497482"/>
    </source>
</evidence>
<gene>
    <name evidence="1" type="ORF">KC01_LOCUS9436</name>
</gene>
<sequence length="98" mass="10475">MISLQWKQAAGPGHALGQTAGHCTVSWKWPRGTEAGVGQDAINKTEAAMEISTGKHTGFGNKHTPLPLSWSNASSLQKLNVLPGERNHLCWSQKDGGD</sequence>
<dbReference type="AlphaFoldDB" id="A0AAV2JRC0"/>
<accession>A0AAV2JRC0</accession>
<name>A0AAV2JRC0_KNICA</name>
<reference evidence="1 2" key="1">
    <citation type="submission" date="2024-04" db="EMBL/GenBank/DDBJ databases">
        <authorList>
            <person name="Waldvogel A.-M."/>
            <person name="Schoenle A."/>
        </authorList>
    </citation>
    <scope>NUCLEOTIDE SEQUENCE [LARGE SCALE GENOMIC DNA]</scope>
</reference>